<comment type="caution">
    <text evidence="4">The sequence shown here is derived from an EMBL/GenBank/DDBJ whole genome shotgun (WGS) entry which is preliminary data.</text>
</comment>
<dbReference type="OrthoDB" id="9815002at2"/>
<comment type="similarity">
    <text evidence="1">Belongs to the transglycosylase Slt family.</text>
</comment>
<proteinExistence type="inferred from homology"/>
<evidence type="ECO:0000259" key="3">
    <source>
        <dbReference type="Pfam" id="PF01464"/>
    </source>
</evidence>
<feature type="domain" description="Transglycosylase SLT" evidence="3">
    <location>
        <begin position="129"/>
        <end position="232"/>
    </location>
</feature>
<dbReference type="InterPro" id="IPR023346">
    <property type="entry name" value="Lysozyme-like_dom_sf"/>
</dbReference>
<reference evidence="4 5" key="1">
    <citation type="submission" date="2015-01" db="EMBL/GenBank/DDBJ databases">
        <title>Draft Genome Sequence of the Biocontrol and Plant Growth-Promoting Rhizobacteria (PGPR) Pseudomonas fluorescens UM270.</title>
        <authorList>
            <person name="Hernandez-Salmeron J.E."/>
            <person name="Santoyo G."/>
            <person name="Moreno-Hagelsieb G."/>
            <person name="Hernandez-Leon R."/>
        </authorList>
    </citation>
    <scope>NUCLEOTIDE SEQUENCE [LARGE SCALE GENOMIC DNA]</scope>
    <source>
        <strain evidence="4 5">UM270</strain>
    </source>
</reference>
<dbReference type="SUPFAM" id="SSF53955">
    <property type="entry name" value="Lysozyme-like"/>
    <property type="match status" value="1"/>
</dbReference>
<protein>
    <submittedName>
        <fullName evidence="4">Transglycosylase</fullName>
    </submittedName>
</protein>
<dbReference type="GO" id="GO:0008933">
    <property type="term" value="F:peptidoglycan lytic transglycosylase activity"/>
    <property type="evidence" value="ECO:0007669"/>
    <property type="project" value="InterPro"/>
</dbReference>
<dbReference type="PROSITE" id="PS51257">
    <property type="entry name" value="PROKAR_LIPOPROTEIN"/>
    <property type="match status" value="1"/>
</dbReference>
<evidence type="ECO:0000313" key="4">
    <source>
        <dbReference type="EMBL" id="KIQ59902.1"/>
    </source>
</evidence>
<organism evidence="4 5">
    <name type="scientific">Pseudomonas fluorescens</name>
    <dbReference type="NCBI Taxonomy" id="294"/>
    <lineage>
        <taxon>Bacteria</taxon>
        <taxon>Pseudomonadati</taxon>
        <taxon>Pseudomonadota</taxon>
        <taxon>Gammaproteobacteria</taxon>
        <taxon>Pseudomonadales</taxon>
        <taxon>Pseudomonadaceae</taxon>
        <taxon>Pseudomonas</taxon>
    </lineage>
</organism>
<dbReference type="PATRIC" id="fig|294.124.peg.1678"/>
<accession>A0A0D0PH14</accession>
<dbReference type="InterPro" id="IPR008258">
    <property type="entry name" value="Transglycosylase_SLT_dom_1"/>
</dbReference>
<dbReference type="GO" id="GO:0016020">
    <property type="term" value="C:membrane"/>
    <property type="evidence" value="ECO:0007669"/>
    <property type="project" value="InterPro"/>
</dbReference>
<evidence type="ECO:0000313" key="5">
    <source>
        <dbReference type="Proteomes" id="UP000032101"/>
    </source>
</evidence>
<feature type="region of interest" description="Disordered" evidence="2">
    <location>
        <begin position="342"/>
        <end position="374"/>
    </location>
</feature>
<evidence type="ECO:0000256" key="2">
    <source>
        <dbReference type="SAM" id="MobiDB-lite"/>
    </source>
</evidence>
<dbReference type="CDD" id="cd16894">
    <property type="entry name" value="MltD-like"/>
    <property type="match status" value="1"/>
</dbReference>
<dbReference type="PANTHER" id="PTHR37423">
    <property type="entry name" value="SOLUBLE LYTIC MUREIN TRANSGLYCOSYLASE-RELATED"/>
    <property type="match status" value="1"/>
</dbReference>
<dbReference type="Gene3D" id="1.10.530.10">
    <property type="match status" value="1"/>
</dbReference>
<name>A0A0D0PH14_PSEFL</name>
<dbReference type="GO" id="GO:0000270">
    <property type="term" value="P:peptidoglycan metabolic process"/>
    <property type="evidence" value="ECO:0007669"/>
    <property type="project" value="InterPro"/>
</dbReference>
<dbReference type="PROSITE" id="PS00922">
    <property type="entry name" value="TRANSGLYCOSYLASE"/>
    <property type="match status" value="1"/>
</dbReference>
<gene>
    <name evidence="4" type="ORF">RL74_08140</name>
</gene>
<dbReference type="RefSeq" id="WP_042729308.1">
    <property type="nucleotide sequence ID" value="NZ_JXNZ01000053.1"/>
</dbReference>
<dbReference type="Proteomes" id="UP000032101">
    <property type="component" value="Unassembled WGS sequence"/>
</dbReference>
<dbReference type="InterPro" id="IPR000189">
    <property type="entry name" value="Transglyc_AS"/>
</dbReference>
<dbReference type="PANTHER" id="PTHR37423:SF2">
    <property type="entry name" value="MEMBRANE-BOUND LYTIC MUREIN TRANSGLYCOSYLASE C"/>
    <property type="match status" value="1"/>
</dbReference>
<dbReference type="EMBL" id="JXNZ01000053">
    <property type="protein sequence ID" value="KIQ59902.1"/>
    <property type="molecule type" value="Genomic_DNA"/>
</dbReference>
<sequence>MSRSLSRSPVLRFVPRGLSMLAMGSLLYGCQHLEPPLTIGDPFANETYRSQLRWRTPAPTDTIVQIEELSSQGDGSLWARMRQGFSLQAKARGVARIDEQRRWLMERPAFLTQTGRAGSRYLHFIVGELSKRNMPLELALLPAIESGFNPNAQSPAQAMGLWQFVPATGRRYQLQQRADYDERRDIPSSTRAALDYLSYLHDYFDGDWLLALAAYNAGEGRVRDAITRNRARGLATRYWDLSLPGETQNYVPRLLALSQLVNTPADYGVDLVPIADQPYFQMLALAQPVDLAHLAVLSGVHERELRMLNPAGRGRASGRLLMPMAASRRLSAQPDLIARAAQPRVPGGEEQRVVTPETGAAGTQVAEANVPPGA</sequence>
<dbReference type="AlphaFoldDB" id="A0A0D0PH14"/>
<evidence type="ECO:0000256" key="1">
    <source>
        <dbReference type="ARBA" id="ARBA00007734"/>
    </source>
</evidence>
<dbReference type="Pfam" id="PF01464">
    <property type="entry name" value="SLT"/>
    <property type="match status" value="1"/>
</dbReference>